<organism evidence="2 3">
    <name type="scientific">Neobacillus kokaensis</name>
    <dbReference type="NCBI Taxonomy" id="2759023"/>
    <lineage>
        <taxon>Bacteria</taxon>
        <taxon>Bacillati</taxon>
        <taxon>Bacillota</taxon>
        <taxon>Bacilli</taxon>
        <taxon>Bacillales</taxon>
        <taxon>Bacillaceae</taxon>
        <taxon>Neobacillus</taxon>
    </lineage>
</organism>
<dbReference type="InterPro" id="IPR043751">
    <property type="entry name" value="DUF5696"/>
</dbReference>
<dbReference type="InterPro" id="IPR017853">
    <property type="entry name" value="GH"/>
</dbReference>
<feature type="chain" id="PRO_5045747827" evidence="1">
    <location>
        <begin position="26"/>
        <end position="754"/>
    </location>
</feature>
<comment type="caution">
    <text evidence="2">The sequence shown here is derived from an EMBL/GenBank/DDBJ whole genome shotgun (WGS) entry which is preliminary data.</text>
</comment>
<dbReference type="RefSeq" id="WP_191271013.1">
    <property type="nucleotide sequence ID" value="NZ_BNDS01000004.1"/>
</dbReference>
<dbReference type="Pfam" id="PF18952">
    <property type="entry name" value="DUF5696"/>
    <property type="match status" value="1"/>
</dbReference>
<evidence type="ECO:0000256" key="1">
    <source>
        <dbReference type="SAM" id="SignalP"/>
    </source>
</evidence>
<accession>A0ABQ3N145</accession>
<sequence>MSKRKPILIVVMLFLLSCWVIPASATNNSKQSNQEPVIKIQFGKKPVNNQLKGLPDEKKFQDITENDGFILKADPETGHFIVINKKSQAVLRSFPNPDGWNQKGTSAVWKAHLQSPIMFSYVEMNIRKDMVKESNLFSQNGNVEFKKIKDGFQVTYTMPEIGFVIPIQVHLKNDYVETKVLSDKIVDVKETDGKTEDPMARLVSLRAYPFLGAETSEKENGFLLLPDGSGALIDFKKNRPGIVSLYSERVYGEDIAFSSNANISTRLPVRMPVFGIKSGKQAILGVIDKGDSYANIVSAPSQSMSQYNWITGEHLYRFKVFQPTNREKTKGFFTYTKKLQRTERATRYYMIAKENTDYSDMAERYRQYLMEEQGFKRNNTNKENVELHLNILGGGTKDGFISDSFLSLTTTDQAKKIVKNLSSQGIKDMSITYFGWQRGGYSNYGGSFPIAGDLGGNSGMKEFVDYAHSKGMPVYLDGSSYTFNNTGKDGFRQSRDGLRDLGSSVIKLGKNRTFVSPRFMKDVVLDDLEKAKELGIDGYLFGAGIGSMLTTDFNDRHLASRQEVKQIQQELFKKTKKELGNVRVTSGNLYALNKSNYIDQMESGYSFDLFVDRVVPFEQIALHGLIGYSFNYGNMSGDVKETFLKGIEYGGDPSFLVTHEKTNKLLDSRPLRAFYSTNFKDWKEEITTQYKRFNDALGDVQSQFITDHQKIADGVFETTYEKGKRIIVNYNKDPFTINGMKIGAEDFVVLEGGK</sequence>
<protein>
    <submittedName>
        <fullName evidence="2">Uncharacterized protein</fullName>
    </submittedName>
</protein>
<gene>
    <name evidence="2" type="ORF">AM1BK_13470</name>
</gene>
<keyword evidence="3" id="KW-1185">Reference proteome</keyword>
<proteinExistence type="predicted"/>
<keyword evidence="1" id="KW-0732">Signal</keyword>
<dbReference type="EMBL" id="BNDS01000004">
    <property type="protein sequence ID" value="GHH97804.1"/>
    <property type="molecule type" value="Genomic_DNA"/>
</dbReference>
<evidence type="ECO:0000313" key="3">
    <source>
        <dbReference type="Proteomes" id="UP000637074"/>
    </source>
</evidence>
<dbReference type="SUPFAM" id="SSF51445">
    <property type="entry name" value="(Trans)glycosidases"/>
    <property type="match status" value="1"/>
</dbReference>
<dbReference type="PROSITE" id="PS51257">
    <property type="entry name" value="PROKAR_LIPOPROTEIN"/>
    <property type="match status" value="1"/>
</dbReference>
<name>A0ABQ3N145_9BACI</name>
<evidence type="ECO:0000313" key="2">
    <source>
        <dbReference type="EMBL" id="GHH97804.1"/>
    </source>
</evidence>
<dbReference type="Proteomes" id="UP000637074">
    <property type="component" value="Unassembled WGS sequence"/>
</dbReference>
<feature type="signal peptide" evidence="1">
    <location>
        <begin position="1"/>
        <end position="25"/>
    </location>
</feature>
<reference evidence="2 3" key="1">
    <citation type="journal article" date="2022" name="Int. J. Syst. Evol. Microbiol.">
        <title>Neobacillus kokaensis sp. nov., isolated from soil.</title>
        <authorList>
            <person name="Yuki K."/>
            <person name="Matsubara H."/>
            <person name="Yamaguchi S."/>
        </authorList>
    </citation>
    <scope>NUCLEOTIDE SEQUENCE [LARGE SCALE GENOMIC DNA]</scope>
    <source>
        <strain evidence="2 3">LOB 377</strain>
    </source>
</reference>